<dbReference type="Gene3D" id="2.60.200.40">
    <property type="match status" value="1"/>
</dbReference>
<dbReference type="Gene3D" id="3.40.50.10330">
    <property type="entry name" value="Probable inorganic polyphosphate/atp-NAD kinase, domain 1"/>
    <property type="match status" value="1"/>
</dbReference>
<evidence type="ECO:0000313" key="2">
    <source>
        <dbReference type="EMBL" id="MFC5850122.1"/>
    </source>
</evidence>
<dbReference type="GO" id="GO:0016301">
    <property type="term" value="F:kinase activity"/>
    <property type="evidence" value="ECO:0007669"/>
    <property type="project" value="UniProtKB-KW"/>
</dbReference>
<evidence type="ECO:0000259" key="1">
    <source>
        <dbReference type="PROSITE" id="PS50146"/>
    </source>
</evidence>
<dbReference type="InterPro" id="IPR016064">
    <property type="entry name" value="NAD/diacylglycerol_kinase_sf"/>
</dbReference>
<dbReference type="InterPro" id="IPR001206">
    <property type="entry name" value="Diacylglycerol_kinase_cat_dom"/>
</dbReference>
<dbReference type="EC" id="2.7.1.-" evidence="2"/>
<dbReference type="PROSITE" id="PS50146">
    <property type="entry name" value="DAGK"/>
    <property type="match status" value="1"/>
</dbReference>
<organism evidence="2 3">
    <name type="scientific">Deinococcus petrolearius</name>
    <dbReference type="NCBI Taxonomy" id="1751295"/>
    <lineage>
        <taxon>Bacteria</taxon>
        <taxon>Thermotogati</taxon>
        <taxon>Deinococcota</taxon>
        <taxon>Deinococci</taxon>
        <taxon>Deinococcales</taxon>
        <taxon>Deinococcaceae</taxon>
        <taxon>Deinococcus</taxon>
    </lineage>
</organism>
<comment type="caution">
    <text evidence="2">The sequence shown here is derived from an EMBL/GenBank/DDBJ whole genome shotgun (WGS) entry which is preliminary data.</text>
</comment>
<dbReference type="RefSeq" id="WP_380051848.1">
    <property type="nucleotide sequence ID" value="NZ_JBHSOH010000040.1"/>
</dbReference>
<gene>
    <name evidence="2" type="ORF">ACFPQ6_17620</name>
</gene>
<accession>A0ABW1DNA0</accession>
<keyword evidence="2" id="KW-0418">Kinase</keyword>
<dbReference type="SMART" id="SM00046">
    <property type="entry name" value="DAGKc"/>
    <property type="match status" value="1"/>
</dbReference>
<dbReference type="Pfam" id="PF19279">
    <property type="entry name" value="YegS_C"/>
    <property type="match status" value="1"/>
</dbReference>
<proteinExistence type="predicted"/>
<reference evidence="3" key="1">
    <citation type="journal article" date="2019" name="Int. J. Syst. Evol. Microbiol.">
        <title>The Global Catalogue of Microorganisms (GCM) 10K type strain sequencing project: providing services to taxonomists for standard genome sequencing and annotation.</title>
        <authorList>
            <consortium name="The Broad Institute Genomics Platform"/>
            <consortium name="The Broad Institute Genome Sequencing Center for Infectious Disease"/>
            <person name="Wu L."/>
            <person name="Ma J."/>
        </authorList>
    </citation>
    <scope>NUCLEOTIDE SEQUENCE [LARGE SCALE GENOMIC DNA]</scope>
    <source>
        <strain evidence="3">CGMCC 1.15053</strain>
    </source>
</reference>
<keyword evidence="3" id="KW-1185">Reference proteome</keyword>
<protein>
    <submittedName>
        <fullName evidence="2">Diacylglycerol/lipid kinase family protein</fullName>
        <ecNumber evidence="2">2.7.1.-</ecNumber>
    </submittedName>
</protein>
<name>A0ABW1DNA0_9DEIO</name>
<dbReference type="Proteomes" id="UP001595979">
    <property type="component" value="Unassembled WGS sequence"/>
</dbReference>
<evidence type="ECO:0000313" key="3">
    <source>
        <dbReference type="Proteomes" id="UP001595979"/>
    </source>
</evidence>
<dbReference type="SUPFAM" id="SSF111331">
    <property type="entry name" value="NAD kinase/diacylglycerol kinase-like"/>
    <property type="match status" value="1"/>
</dbReference>
<dbReference type="Pfam" id="PF00781">
    <property type="entry name" value="DAGK_cat"/>
    <property type="match status" value="1"/>
</dbReference>
<feature type="domain" description="DAGKc" evidence="1">
    <location>
        <begin position="10"/>
        <end position="136"/>
    </location>
</feature>
<dbReference type="InterPro" id="IPR017438">
    <property type="entry name" value="ATP-NAD_kinase_N"/>
</dbReference>
<dbReference type="EMBL" id="JBHSOH010000040">
    <property type="protein sequence ID" value="MFC5850122.1"/>
    <property type="molecule type" value="Genomic_DNA"/>
</dbReference>
<keyword evidence="2" id="KW-0808">Transferase</keyword>
<dbReference type="InterPro" id="IPR045540">
    <property type="entry name" value="YegS/DAGK_C"/>
</dbReference>
<sequence length="308" mass="32026">MTAPVPPAALFAAPALLVFNPGAGSSSETSPPALIAGLRTLGHPHVTCLESGDDLPQRLAGARGLVYVAGGDGTVRRVACALAGQSDVVLAPIPLGTANNVARSLDLEGRPEEVLERYRHARPAPLDLGRVRAPWGEDLFLEACGCGAFAHALAEYGPEEGKSPLRALEALARTLGGFTPLSLALSVDGEAQVITSLALLEVMNARALGPRLQLAPQADPGDGRFNVVQIDAERLDGTLAYLTALARGTLGELPSVESREAGQIDIPYLGQVFHVDDQVRVAPPGETGTVSISLWAGALQVLRPEPEA</sequence>